<evidence type="ECO:0000313" key="2">
    <source>
        <dbReference type="EMBL" id="PIP17030.1"/>
    </source>
</evidence>
<proteinExistence type="predicted"/>
<reference evidence="2 3" key="1">
    <citation type="submission" date="2017-09" db="EMBL/GenBank/DDBJ databases">
        <title>Depth-based differentiation of microbial function through sediment-hosted aquifers and enrichment of novel symbionts in the deep terrestrial subsurface.</title>
        <authorList>
            <person name="Probst A.J."/>
            <person name="Ladd B."/>
            <person name="Jarett J.K."/>
            <person name="Geller-Mcgrath D.E."/>
            <person name="Sieber C.M."/>
            <person name="Emerson J.B."/>
            <person name="Anantharaman K."/>
            <person name="Thomas B.C."/>
            <person name="Malmstrom R."/>
            <person name="Stieglmeier M."/>
            <person name="Klingl A."/>
            <person name="Woyke T."/>
            <person name="Ryan C.M."/>
            <person name="Banfield J.F."/>
        </authorList>
    </citation>
    <scope>NUCLEOTIDE SEQUENCE [LARGE SCALE GENOMIC DNA]</scope>
    <source>
        <strain evidence="2">CG23_combo_of_CG06-09_8_20_14_all_37_13</strain>
    </source>
</reference>
<feature type="transmembrane region" description="Helical" evidence="1">
    <location>
        <begin position="38"/>
        <end position="56"/>
    </location>
</feature>
<keyword evidence="1" id="KW-0812">Transmembrane</keyword>
<dbReference type="AlphaFoldDB" id="A0A2G9YCS9"/>
<gene>
    <name evidence="2" type="ORF">COX44_02185</name>
</gene>
<keyword evidence="1" id="KW-1133">Transmembrane helix</keyword>
<name>A0A2G9YCS9_9BACT</name>
<evidence type="ECO:0000313" key="3">
    <source>
        <dbReference type="Proteomes" id="UP000231480"/>
    </source>
</evidence>
<evidence type="ECO:0008006" key="4">
    <source>
        <dbReference type="Google" id="ProtNLM"/>
    </source>
</evidence>
<protein>
    <recommendedName>
        <fullName evidence="4">DUF4760 domain-containing protein</fullName>
    </recommendedName>
</protein>
<feature type="transmembrane region" description="Helical" evidence="1">
    <location>
        <begin position="7"/>
        <end position="26"/>
    </location>
</feature>
<accession>A0A2G9YCS9</accession>
<comment type="caution">
    <text evidence="2">The sequence shown here is derived from an EMBL/GenBank/DDBJ whole genome shotgun (WGS) entry which is preliminary data.</text>
</comment>
<dbReference type="EMBL" id="PCRH01000047">
    <property type="protein sequence ID" value="PIP17030.1"/>
    <property type="molecule type" value="Genomic_DNA"/>
</dbReference>
<dbReference type="Proteomes" id="UP000231480">
    <property type="component" value="Unassembled WGS sequence"/>
</dbReference>
<organism evidence="2 3">
    <name type="scientific">Candidatus Portnoybacteria bacterium CG23_combo_of_CG06-09_8_20_14_all_37_13</name>
    <dbReference type="NCBI Taxonomy" id="1974819"/>
    <lineage>
        <taxon>Bacteria</taxon>
        <taxon>Candidatus Portnoyibacteriota</taxon>
    </lineage>
</organism>
<keyword evidence="1" id="KW-0472">Membrane</keyword>
<evidence type="ECO:0000256" key="1">
    <source>
        <dbReference type="SAM" id="Phobius"/>
    </source>
</evidence>
<sequence>MNKTNIINVLVSIIILLVIFFSFIIFKPNLTKADFFNLINELITLIVGGFAIYLYLKQKADRKRDASKNILQEIRRAEEILDNYKSHNNYVFSKKIIATDNWAKNIHYFVGDLYNDELDKISALYSMGKYLDSIIQ</sequence>